<sequence length="145" mass="17439">MGNLQVIKQKATAEYERTDTILREYPIDLTHLGILFMLDRSRRCRFYLEDIMRFIDLCYEREQGNRESHELQQMILNVKRAYGMSTQDFYFLMQRAAEEANLMTLDEHFDNWIPTDIVQDFVREFMKGFQNFMTQLGFEPGVELK</sequence>
<dbReference type="RefSeq" id="XP_004333148.1">
    <property type="nucleotide sequence ID" value="XM_004333100.1"/>
</dbReference>
<evidence type="ECO:0000313" key="1">
    <source>
        <dbReference type="EMBL" id="ELR11135.1"/>
    </source>
</evidence>
<evidence type="ECO:0000313" key="2">
    <source>
        <dbReference type="Proteomes" id="UP000011083"/>
    </source>
</evidence>
<organism evidence="1 2">
    <name type="scientific">Acanthamoeba castellanii (strain ATCC 30010 / Neff)</name>
    <dbReference type="NCBI Taxonomy" id="1257118"/>
    <lineage>
        <taxon>Eukaryota</taxon>
        <taxon>Amoebozoa</taxon>
        <taxon>Discosea</taxon>
        <taxon>Longamoebia</taxon>
        <taxon>Centramoebida</taxon>
        <taxon>Acanthamoebidae</taxon>
        <taxon>Acanthamoeba</taxon>
    </lineage>
</organism>
<dbReference type="KEGG" id="acan:ACA1_387340"/>
<accession>L8GDC9</accession>
<dbReference type="Proteomes" id="UP000011083">
    <property type="component" value="Unassembled WGS sequence"/>
</dbReference>
<dbReference type="VEuPathDB" id="AmoebaDB:ACA1_387340"/>
<dbReference type="OrthoDB" id="10257659at2759"/>
<reference evidence="1 2" key="1">
    <citation type="journal article" date="2013" name="Genome Biol.">
        <title>Genome of Acanthamoeba castellanii highlights extensive lateral gene transfer and early evolution of tyrosine kinase signaling.</title>
        <authorList>
            <person name="Clarke M."/>
            <person name="Lohan A.J."/>
            <person name="Liu B."/>
            <person name="Lagkouvardos I."/>
            <person name="Roy S."/>
            <person name="Zafar N."/>
            <person name="Bertelli C."/>
            <person name="Schilde C."/>
            <person name="Kianianmomeni A."/>
            <person name="Burglin T.R."/>
            <person name="Frech C."/>
            <person name="Turcotte B."/>
            <person name="Kopec K.O."/>
            <person name="Synnott J.M."/>
            <person name="Choo C."/>
            <person name="Paponov I."/>
            <person name="Finkler A."/>
            <person name="Soon Heng Tan C."/>
            <person name="Hutchins A.P."/>
            <person name="Weinmeier T."/>
            <person name="Rattei T."/>
            <person name="Chu J.S."/>
            <person name="Gimenez G."/>
            <person name="Irimia M."/>
            <person name="Rigden D.J."/>
            <person name="Fitzpatrick D.A."/>
            <person name="Lorenzo-Morales J."/>
            <person name="Bateman A."/>
            <person name="Chiu C.H."/>
            <person name="Tang P."/>
            <person name="Hegemann P."/>
            <person name="Fromm H."/>
            <person name="Raoult D."/>
            <person name="Greub G."/>
            <person name="Miranda-Saavedra D."/>
            <person name="Chen N."/>
            <person name="Nash P."/>
            <person name="Ginger M.L."/>
            <person name="Horn M."/>
            <person name="Schaap P."/>
            <person name="Caler L."/>
            <person name="Loftus B."/>
        </authorList>
    </citation>
    <scope>NUCLEOTIDE SEQUENCE [LARGE SCALE GENOMIC DNA]</scope>
    <source>
        <strain evidence="1 2">Neff</strain>
    </source>
</reference>
<gene>
    <name evidence="1" type="ORF">ACA1_387340</name>
</gene>
<name>L8GDC9_ACACF</name>
<protein>
    <submittedName>
        <fullName evidence="1">Uncharacterized protein</fullName>
    </submittedName>
</protein>
<keyword evidence="2" id="KW-1185">Reference proteome</keyword>
<dbReference type="EMBL" id="KB008156">
    <property type="protein sequence ID" value="ELR11135.1"/>
    <property type="molecule type" value="Genomic_DNA"/>
</dbReference>
<dbReference type="GeneID" id="14911677"/>
<dbReference type="AlphaFoldDB" id="L8GDC9"/>
<proteinExistence type="predicted"/>